<accession>A0A4Z2DUG3</accession>
<dbReference type="Proteomes" id="UP000311919">
    <property type="component" value="Unassembled WGS sequence"/>
</dbReference>
<feature type="compositionally biased region" description="Polar residues" evidence="2">
    <location>
        <begin position="782"/>
        <end position="792"/>
    </location>
</feature>
<feature type="region of interest" description="Disordered" evidence="2">
    <location>
        <begin position="1172"/>
        <end position="1195"/>
    </location>
</feature>
<evidence type="ECO:0000256" key="2">
    <source>
        <dbReference type="SAM" id="MobiDB-lite"/>
    </source>
</evidence>
<feature type="region of interest" description="Disordered" evidence="2">
    <location>
        <begin position="682"/>
        <end position="708"/>
    </location>
</feature>
<protein>
    <submittedName>
        <fullName evidence="3">Uncharacterized protein</fullName>
    </submittedName>
</protein>
<feature type="compositionally biased region" description="Low complexity" evidence="2">
    <location>
        <begin position="859"/>
        <end position="879"/>
    </location>
</feature>
<evidence type="ECO:0000313" key="3">
    <source>
        <dbReference type="EMBL" id="TNN20191.1"/>
    </source>
</evidence>
<feature type="compositionally biased region" description="Polar residues" evidence="2">
    <location>
        <begin position="498"/>
        <end position="512"/>
    </location>
</feature>
<proteinExistence type="predicted"/>
<name>A0A4Z2DUG3_SCHJA</name>
<comment type="caution">
    <text evidence="3">The sequence shown here is derived from an EMBL/GenBank/DDBJ whole genome shotgun (WGS) entry which is preliminary data.</text>
</comment>
<feature type="region of interest" description="Disordered" evidence="2">
    <location>
        <begin position="762"/>
        <end position="914"/>
    </location>
</feature>
<gene>
    <name evidence="3" type="ORF">EWB00_004804</name>
</gene>
<dbReference type="AlphaFoldDB" id="A0A4Z2DUG3"/>
<feature type="compositionally biased region" description="Polar residues" evidence="2">
    <location>
        <begin position="970"/>
        <end position="983"/>
    </location>
</feature>
<feature type="compositionally biased region" description="Basic and acidic residues" evidence="2">
    <location>
        <begin position="892"/>
        <end position="902"/>
    </location>
</feature>
<dbReference type="EMBL" id="SKCS01000031">
    <property type="protein sequence ID" value="TNN20191.1"/>
    <property type="molecule type" value="Genomic_DNA"/>
</dbReference>
<feature type="region of interest" description="Disordered" evidence="2">
    <location>
        <begin position="970"/>
        <end position="1031"/>
    </location>
</feature>
<sequence length="1195" mass="134167">MIPNEVDYYNNSINDAVSNKIGVDLGYINDDNDPVDLKEKVQDLSMQLEEICKYARSSLNENEECFCHDLVGGKCLLPQNHIYTESSRLKTPPELWLSKPDCCQSCTVPCHVKADITNSTNSTNNLQTLHPLTDEERLQNNLNDIRHRLSLLQDNYAPKLLPPTSNAFERDIDEHLEEINKQNISQKQSYNYSSNNQISSCQNKVKSISNQKKSTNEQTLKPNKRLTTTEKRLQSYQRKPQSIPKQKFINSSYHKAKLTGNTTKCRNIVESPCAKNGNSPKTTNDIDDPEITLNKLEKYLETSEIIPDPKVQQNSETKISQQQTKLDETKEMVDELRSIYQEVKELLLNVRSQINENKDLKSEQTEKVDTNIDPNVLLSNSQPVLTPGSLLPSIRLVMDYSGKTITPTSDITQAISNLPDDPIVKASTALYELNRRRNNLENNLATLECSHNDQSIFGLLDLLSKDRSSAEKARIQAMINDAIDKVVHEKKLEHSKSSGRISRLSQPKSHLTTGLKVGKDASSTCSSPIRSRNVVELFNQPKLYSSDRSPSPVTLTAPWRLNRRRAKRPLYPRSVNDPVKPRTAVLRLSDEYLSGISSSQGRMPRSSSKVVRFIDHQDNELSEPTDLQQVYPSKLVNLQAKPLTKPTSGIIPLGMYQYSLSIPPNKISTKVDKQITTDTSGLIHEKGSGFHFQSNQSPKQPPNDANTLSQTELEDSILSRLVLQISEQLTKNTNQDQDTSSKENLQHLVEAALLERLGSILSPSSRSLSPTSQQQQQRLKTPCSSPERSNNLDLLDIPTPIDSLNRNESPYSNDHFSRKSKTPEPVSKWQPYNPDEESIFKNPRLSPTNRRDISTPEPSFSLRSKLRSQSSSPVKQKSVMISPFPSSPQRYISEKNVSEKPAEINSRSLHSSSTALIDTRSSSFTEPFSLTAPDTFSDGMWLLDRSEGEAPYPAPYNRLKLIMSKMEPIQSSTRRNNSLTQTFSISKSTSSSSSSSSSITKHSKQDQISPGQFPNPLTTTNRPSHSHINPLNNPLLHLLALKNSNHTNKNQLSHHERNEMKKILTRLKQNRQYSNGIVHSPSLEWLASLSGSPLPQLSSSQTNVKSCQSKDDSTKSQINVVKNEVKNGSSTLIDDETRLSVKQDHSNKTDHSICDSESAKMSMLRQVELVHSGDSDATTIDEEAYDDDFTGEHSN</sequence>
<feature type="coiled-coil region" evidence="1">
    <location>
        <begin position="319"/>
        <end position="363"/>
    </location>
</feature>
<feature type="compositionally biased region" description="Polar residues" evidence="2">
    <location>
        <begin position="905"/>
        <end position="914"/>
    </location>
</feature>
<feature type="region of interest" description="Disordered" evidence="2">
    <location>
        <begin position="493"/>
        <end position="527"/>
    </location>
</feature>
<feature type="compositionally biased region" description="Polar residues" evidence="2">
    <location>
        <begin position="802"/>
        <end position="814"/>
    </location>
</feature>
<keyword evidence="1" id="KW-0175">Coiled coil</keyword>
<evidence type="ECO:0000256" key="1">
    <source>
        <dbReference type="SAM" id="Coils"/>
    </source>
</evidence>
<feature type="compositionally biased region" description="Polar residues" evidence="2">
    <location>
        <begin position="691"/>
        <end position="708"/>
    </location>
</feature>
<feature type="compositionally biased region" description="Low complexity" evidence="2">
    <location>
        <begin position="762"/>
        <end position="778"/>
    </location>
</feature>
<dbReference type="OrthoDB" id="6243997at2759"/>
<reference evidence="3 4" key="1">
    <citation type="submission" date="2019-03" db="EMBL/GenBank/DDBJ databases">
        <title>An improved genome assembly of the fluke Schistosoma japonicum.</title>
        <authorList>
            <person name="Hu W."/>
            <person name="Luo F."/>
            <person name="Yin M."/>
            <person name="Mo X."/>
            <person name="Sun C."/>
            <person name="Wu Q."/>
            <person name="Zhu B."/>
            <person name="Xiang M."/>
            <person name="Wang J."/>
            <person name="Wang Y."/>
            <person name="Zhang T."/>
            <person name="Xu B."/>
            <person name="Zheng H."/>
            <person name="Feng Z."/>
        </authorList>
    </citation>
    <scope>NUCLEOTIDE SEQUENCE [LARGE SCALE GENOMIC DNA]</scope>
    <source>
        <strain evidence="3">HuSjv2</strain>
        <tissue evidence="3">Worms</tissue>
    </source>
</reference>
<feature type="compositionally biased region" description="Polar residues" evidence="2">
    <location>
        <begin position="1006"/>
        <end position="1023"/>
    </location>
</feature>
<feature type="region of interest" description="Disordered" evidence="2">
    <location>
        <begin position="1092"/>
        <end position="1115"/>
    </location>
</feature>
<feature type="compositionally biased region" description="Low complexity" evidence="2">
    <location>
        <begin position="1092"/>
        <end position="1101"/>
    </location>
</feature>
<feature type="compositionally biased region" description="Low complexity" evidence="2">
    <location>
        <begin position="984"/>
        <end position="1000"/>
    </location>
</feature>
<organism evidence="3 4">
    <name type="scientific">Schistosoma japonicum</name>
    <name type="common">Blood fluke</name>
    <dbReference type="NCBI Taxonomy" id="6182"/>
    <lineage>
        <taxon>Eukaryota</taxon>
        <taxon>Metazoa</taxon>
        <taxon>Spiralia</taxon>
        <taxon>Lophotrochozoa</taxon>
        <taxon>Platyhelminthes</taxon>
        <taxon>Trematoda</taxon>
        <taxon>Digenea</taxon>
        <taxon>Strigeidida</taxon>
        <taxon>Schistosomatoidea</taxon>
        <taxon>Schistosomatidae</taxon>
        <taxon>Schistosoma</taxon>
    </lineage>
</organism>
<feature type="compositionally biased region" description="Acidic residues" evidence="2">
    <location>
        <begin position="1179"/>
        <end position="1189"/>
    </location>
</feature>
<feature type="coiled-coil region" evidence="1">
    <location>
        <begin position="423"/>
        <end position="450"/>
    </location>
</feature>
<keyword evidence="4" id="KW-1185">Reference proteome</keyword>
<dbReference type="PROSITE" id="PS00387">
    <property type="entry name" value="PPASE"/>
    <property type="match status" value="1"/>
</dbReference>
<evidence type="ECO:0000313" key="4">
    <source>
        <dbReference type="Proteomes" id="UP000311919"/>
    </source>
</evidence>